<dbReference type="InterPro" id="IPR029058">
    <property type="entry name" value="AB_hydrolase_fold"/>
</dbReference>
<organism evidence="4 5">
    <name type="scientific">Tetranychus urticae</name>
    <name type="common">Two-spotted spider mite</name>
    <dbReference type="NCBI Taxonomy" id="32264"/>
    <lineage>
        <taxon>Eukaryota</taxon>
        <taxon>Metazoa</taxon>
        <taxon>Ecdysozoa</taxon>
        <taxon>Arthropoda</taxon>
        <taxon>Chelicerata</taxon>
        <taxon>Arachnida</taxon>
        <taxon>Acari</taxon>
        <taxon>Acariformes</taxon>
        <taxon>Trombidiformes</taxon>
        <taxon>Prostigmata</taxon>
        <taxon>Eleutherengona</taxon>
        <taxon>Raphignathae</taxon>
        <taxon>Tetranychoidea</taxon>
        <taxon>Tetranychidae</taxon>
        <taxon>Tetranychus</taxon>
    </lineage>
</organism>
<dbReference type="ESTHER" id="tetur-t1jtg9">
    <property type="family name" value="Carb_B_Arthropoda"/>
</dbReference>
<dbReference type="OrthoDB" id="408631at2759"/>
<reference evidence="4" key="2">
    <citation type="submission" date="2015-06" db="UniProtKB">
        <authorList>
            <consortium name="EnsemblMetazoa"/>
        </authorList>
    </citation>
    <scope>IDENTIFICATION</scope>
</reference>
<dbReference type="InterPro" id="IPR002018">
    <property type="entry name" value="CarbesteraseB"/>
</dbReference>
<dbReference type="Proteomes" id="UP000015104">
    <property type="component" value="Unassembled WGS sequence"/>
</dbReference>
<dbReference type="Gene3D" id="3.40.50.1820">
    <property type="entry name" value="alpha/beta hydrolase"/>
    <property type="match status" value="1"/>
</dbReference>
<evidence type="ECO:0000313" key="4">
    <source>
        <dbReference type="EnsemblMetazoa" id="tetur01g14090.1"/>
    </source>
</evidence>
<sequence>MREDSSENMSLLANYRATRGEANDGYRSSSREPNCFTFNQSLQQPFSTSSYFSTGSSSISQPGSSLTSTPAATPSDCSPENQRNTCKPMLTNSCKPLPLTITIMLILSLVGVITFTKHHSSPSSSSIEHLHSVSSESLQGSPDLSSPINESLAVQTECGKYIGLTKDEGYIFKGIRYGVAPIGSLRWSSTQPIWVDSAYCDAKSQKRATKFGPSCFQINPYTKKYQGSEDCLFLNVWTPTLNDSANLNVMVWIHGGFLQFGSGHDPGLRPSAHLAVSMNTVFVSLNYRLYALGFLNLADLPSVRANDLKSITGNYGLSDQLVALQWIQRNIAKFGGSPQKIITFGPDAGAASILAHLTNPKASQYISKAWLIGPTLFLNRTADSLNHIQHFVNRTGCENIDCLRNLSPEKITQCWLGDNDPSFRIIDQNDLPIIGIYPEQLIHVDGSLITDWLPFNKMESINQVPLLVGTAAQSIELWPGIEQLRNWTWNEYKKYVTTSLDSFGPNLAELTLQLYPIPEKSTPESNTTESELYLAQYNSSYNNDSNTINSNNINTNNLNINSNNNINTSNENNLTPELLYATMVSDIRQNCPVDAVFEQLSKKWKNNIYRYISSGEPSCPIRVYEYESQFSFHLWDAIVFFDTINQFIHHPSSDDLNYRDIVQEMVKNFVTNNRQLLPKPYPESVSILSVINQTTVPSYSMERCKFWKKQGLNSYVWTG</sequence>
<protein>
    <recommendedName>
        <fullName evidence="3">Carboxylesterase type B domain-containing protein</fullName>
    </recommendedName>
</protein>
<dbReference type="OMA" id="SNDIVHY"/>
<keyword evidence="5" id="KW-1185">Reference proteome</keyword>
<dbReference type="Pfam" id="PF00135">
    <property type="entry name" value="COesterase"/>
    <property type="match status" value="1"/>
</dbReference>
<dbReference type="InterPro" id="IPR019819">
    <property type="entry name" value="Carboxylesterase_B_CS"/>
</dbReference>
<dbReference type="eggNOG" id="KOG4389">
    <property type="taxonomic scope" value="Eukaryota"/>
</dbReference>
<evidence type="ECO:0000256" key="1">
    <source>
        <dbReference type="ARBA" id="ARBA00023180"/>
    </source>
</evidence>
<dbReference type="PANTHER" id="PTHR11559">
    <property type="entry name" value="CARBOXYLESTERASE"/>
    <property type="match status" value="1"/>
</dbReference>
<dbReference type="STRING" id="32264.T1JTG9"/>
<evidence type="ECO:0000313" key="5">
    <source>
        <dbReference type="Proteomes" id="UP000015104"/>
    </source>
</evidence>
<dbReference type="InterPro" id="IPR050309">
    <property type="entry name" value="Type-B_Carboxylest/Lipase"/>
</dbReference>
<dbReference type="EMBL" id="CAEY01000481">
    <property type="status" value="NOT_ANNOTATED_CDS"/>
    <property type="molecule type" value="Genomic_DNA"/>
</dbReference>
<reference evidence="5" key="1">
    <citation type="submission" date="2011-08" db="EMBL/GenBank/DDBJ databases">
        <authorList>
            <person name="Rombauts S."/>
        </authorList>
    </citation>
    <scope>NUCLEOTIDE SEQUENCE</scope>
    <source>
        <strain evidence="5">London</strain>
    </source>
</reference>
<dbReference type="SUPFAM" id="SSF53474">
    <property type="entry name" value="alpha/beta-Hydrolases"/>
    <property type="match status" value="1"/>
</dbReference>
<dbReference type="AlphaFoldDB" id="T1JTG9"/>
<dbReference type="KEGG" id="tut:107366927"/>
<feature type="domain" description="Carboxylesterase type B" evidence="3">
    <location>
        <begin position="152"/>
        <end position="676"/>
    </location>
</feature>
<dbReference type="PROSITE" id="PS00941">
    <property type="entry name" value="CARBOXYLESTERASE_B_2"/>
    <property type="match status" value="1"/>
</dbReference>
<dbReference type="HOGENOM" id="CLU_006586_16_4_1"/>
<gene>
    <name evidence="4" type="primary">107366927</name>
</gene>
<evidence type="ECO:0000259" key="3">
    <source>
        <dbReference type="Pfam" id="PF00135"/>
    </source>
</evidence>
<keyword evidence="1" id="KW-0325">Glycoprotein</keyword>
<feature type="region of interest" description="Disordered" evidence="2">
    <location>
        <begin position="53"/>
        <end position="85"/>
    </location>
</feature>
<evidence type="ECO:0000256" key="2">
    <source>
        <dbReference type="SAM" id="MobiDB-lite"/>
    </source>
</evidence>
<proteinExistence type="predicted"/>
<name>T1JTG9_TETUR</name>
<dbReference type="EMBL" id="CAEY01000480">
    <property type="status" value="NOT_ANNOTATED_CDS"/>
    <property type="molecule type" value="Genomic_DNA"/>
</dbReference>
<accession>T1JTG9</accession>
<dbReference type="EnsemblMetazoa" id="tetur01g14090.1">
    <property type="protein sequence ID" value="tetur01g14090.1"/>
    <property type="gene ID" value="tetur01g14090"/>
</dbReference>
<feature type="compositionally biased region" description="Low complexity" evidence="2">
    <location>
        <begin position="53"/>
        <end position="75"/>
    </location>
</feature>
<feature type="compositionally biased region" description="Polar residues" evidence="2">
    <location>
        <begin position="76"/>
        <end position="85"/>
    </location>
</feature>